<dbReference type="EC" id="1.1.1.18" evidence="5"/>
<feature type="domain" description="GFO/IDH/MocA-like oxidoreductase" evidence="4">
    <location>
        <begin position="129"/>
        <end position="249"/>
    </location>
</feature>
<dbReference type="InterPro" id="IPR055170">
    <property type="entry name" value="GFO_IDH_MocA-like_dom"/>
</dbReference>
<sequence>MSTSDPILGILGTGRIGADHARTISTLSGIGGILVADAVPESAQKIAQELGATAVSPDEIFDKVDGLVITTPTSTHAELIKKAVAKKIPTFTEKPIALDVPTTREVVDVVNDSDVLVQVGFMRRFNDGYANARKLLAEGAIGELRRGNVTMGDTPAPPESFIKFSGGINKDCLIHDADITRWVTGQRIEEVYEVGFSRGADYFARWDDIDEGGGVWTLADDSIVTFQTTRNNGAGYDIRLELFGTKDTISVGFDTYMPITSAEPGFTFEQAGDRFQAFYPRFIPAYKKEIGHFVQAMKDGSPSVATVTDALEALYVCDAMDLSRKEHRPVTVDEIRQAK</sequence>
<dbReference type="PANTHER" id="PTHR42840">
    <property type="entry name" value="NAD(P)-BINDING ROSSMANN-FOLD SUPERFAMILY PROTEIN-RELATED"/>
    <property type="match status" value="1"/>
</dbReference>
<dbReference type="Gene3D" id="3.40.50.720">
    <property type="entry name" value="NAD(P)-binding Rossmann-like Domain"/>
    <property type="match status" value="1"/>
</dbReference>
<evidence type="ECO:0000313" key="5">
    <source>
        <dbReference type="EMBL" id="VEI02903.1"/>
    </source>
</evidence>
<dbReference type="InterPro" id="IPR000683">
    <property type="entry name" value="Gfo/Idh/MocA-like_OxRdtase_N"/>
</dbReference>
<dbReference type="RefSeq" id="WP_028703364.1">
    <property type="nucleotide sequence ID" value="NZ_LR134473.1"/>
</dbReference>
<dbReference type="STRING" id="1122997.GCA_000425285_01875"/>
<proteinExistence type="inferred from homology"/>
<gene>
    <name evidence="5" type="primary">idhA_2</name>
    <name evidence="5" type="ORF">NCTC13652_01097</name>
</gene>
<accession>A0A3S4WWE4</accession>
<evidence type="ECO:0000259" key="3">
    <source>
        <dbReference type="Pfam" id="PF01408"/>
    </source>
</evidence>
<reference evidence="5 6" key="1">
    <citation type="submission" date="2018-12" db="EMBL/GenBank/DDBJ databases">
        <authorList>
            <consortium name="Pathogen Informatics"/>
        </authorList>
    </citation>
    <scope>NUCLEOTIDE SEQUENCE [LARGE SCALE GENOMIC DNA]</scope>
    <source>
        <strain evidence="5 6">NCTC13652</strain>
    </source>
</reference>
<keyword evidence="2 5" id="KW-0560">Oxidoreductase</keyword>
<dbReference type="Proteomes" id="UP000277858">
    <property type="component" value="Chromosome"/>
</dbReference>
<dbReference type="SUPFAM" id="SSF51735">
    <property type="entry name" value="NAD(P)-binding Rossmann-fold domains"/>
    <property type="match status" value="1"/>
</dbReference>
<organism evidence="5 6">
    <name type="scientific">Acidipropionibacterium jensenii</name>
    <dbReference type="NCBI Taxonomy" id="1749"/>
    <lineage>
        <taxon>Bacteria</taxon>
        <taxon>Bacillati</taxon>
        <taxon>Actinomycetota</taxon>
        <taxon>Actinomycetes</taxon>
        <taxon>Propionibacteriales</taxon>
        <taxon>Propionibacteriaceae</taxon>
        <taxon>Acidipropionibacterium</taxon>
    </lineage>
</organism>
<dbReference type="SUPFAM" id="SSF55347">
    <property type="entry name" value="Glyceraldehyde-3-phosphate dehydrogenase-like, C-terminal domain"/>
    <property type="match status" value="1"/>
</dbReference>
<dbReference type="PANTHER" id="PTHR42840:SF3">
    <property type="entry name" value="BINDING ROSSMANN FOLD OXIDOREDUCTASE, PUTATIVE (AFU_ORTHOLOGUE AFUA_2G10240)-RELATED"/>
    <property type="match status" value="1"/>
</dbReference>
<dbReference type="AlphaFoldDB" id="A0A3S4WWE4"/>
<dbReference type="GO" id="GO:0050112">
    <property type="term" value="F:inositol 2-dehydrogenase (NAD+) activity"/>
    <property type="evidence" value="ECO:0007669"/>
    <property type="project" value="UniProtKB-EC"/>
</dbReference>
<evidence type="ECO:0000256" key="1">
    <source>
        <dbReference type="ARBA" id="ARBA00010928"/>
    </source>
</evidence>
<evidence type="ECO:0000256" key="2">
    <source>
        <dbReference type="ARBA" id="ARBA00023002"/>
    </source>
</evidence>
<feature type="domain" description="Gfo/Idh/MocA-like oxidoreductase N-terminal" evidence="3">
    <location>
        <begin position="9"/>
        <end position="121"/>
    </location>
</feature>
<evidence type="ECO:0000313" key="6">
    <source>
        <dbReference type="Proteomes" id="UP000277858"/>
    </source>
</evidence>
<name>A0A3S4WWE4_9ACTN</name>
<protein>
    <submittedName>
        <fullName evidence="5">Inositol 2-dehydrogenase</fullName>
        <ecNumber evidence="5">1.1.1.18</ecNumber>
    </submittedName>
</protein>
<dbReference type="EMBL" id="LR134473">
    <property type="protein sequence ID" value="VEI02903.1"/>
    <property type="molecule type" value="Genomic_DNA"/>
</dbReference>
<comment type="similarity">
    <text evidence="1">Belongs to the Gfo/Idh/MocA family.</text>
</comment>
<dbReference type="Gene3D" id="3.30.360.10">
    <property type="entry name" value="Dihydrodipicolinate Reductase, domain 2"/>
    <property type="match status" value="1"/>
</dbReference>
<keyword evidence="6" id="KW-1185">Reference proteome</keyword>
<dbReference type="Pfam" id="PF22725">
    <property type="entry name" value="GFO_IDH_MocA_C3"/>
    <property type="match status" value="1"/>
</dbReference>
<evidence type="ECO:0000259" key="4">
    <source>
        <dbReference type="Pfam" id="PF22725"/>
    </source>
</evidence>
<dbReference type="Pfam" id="PF01408">
    <property type="entry name" value="GFO_IDH_MocA"/>
    <property type="match status" value="1"/>
</dbReference>
<dbReference type="InterPro" id="IPR036291">
    <property type="entry name" value="NAD(P)-bd_dom_sf"/>
</dbReference>
<dbReference type="OrthoDB" id="256869at2"/>
<dbReference type="GO" id="GO:0000166">
    <property type="term" value="F:nucleotide binding"/>
    <property type="evidence" value="ECO:0007669"/>
    <property type="project" value="InterPro"/>
</dbReference>